<dbReference type="SUPFAM" id="SSF55136">
    <property type="entry name" value="Probable bacterial effector-binding domain"/>
    <property type="match status" value="1"/>
</dbReference>
<dbReference type="EMBL" id="CP046401">
    <property type="protein sequence ID" value="QGY47936.1"/>
    <property type="molecule type" value="Genomic_DNA"/>
</dbReference>
<dbReference type="RefSeq" id="WP_158872250.1">
    <property type="nucleotide sequence ID" value="NZ_CP046401.1"/>
</dbReference>
<evidence type="ECO:0000259" key="1">
    <source>
        <dbReference type="Pfam" id="PF14526"/>
    </source>
</evidence>
<dbReference type="PANTHER" id="PTHR36444">
    <property type="entry name" value="TRANSCRIPTIONAL REGULATOR PROTEIN YOBU-RELATED"/>
    <property type="match status" value="1"/>
</dbReference>
<dbReference type="InterPro" id="IPR029441">
    <property type="entry name" value="Cass2"/>
</dbReference>
<dbReference type="AlphaFoldDB" id="A0A6I6JXP9"/>
<evidence type="ECO:0000313" key="3">
    <source>
        <dbReference type="Proteomes" id="UP000428260"/>
    </source>
</evidence>
<reference evidence="2 3" key="1">
    <citation type="submission" date="2019-11" db="EMBL/GenBank/DDBJ databases">
        <authorList>
            <person name="Zheng R.K."/>
            <person name="Sun C.M."/>
        </authorList>
    </citation>
    <scope>NUCLEOTIDE SEQUENCE [LARGE SCALE GENOMIC DNA]</scope>
    <source>
        <strain evidence="2 3">WC007</strain>
    </source>
</reference>
<dbReference type="PANTHER" id="PTHR36444:SF2">
    <property type="entry name" value="TRANSCRIPTIONAL REGULATOR PROTEIN YOBU-RELATED"/>
    <property type="match status" value="1"/>
</dbReference>
<accession>A0A6I6JXP9</accession>
<proteinExistence type="predicted"/>
<evidence type="ECO:0000313" key="2">
    <source>
        <dbReference type="EMBL" id="QGY47936.1"/>
    </source>
</evidence>
<dbReference type="Gene3D" id="3.20.80.10">
    <property type="entry name" value="Regulatory factor, effector binding domain"/>
    <property type="match status" value="1"/>
</dbReference>
<gene>
    <name evidence="2" type="ORF">GM418_31050</name>
</gene>
<keyword evidence="3" id="KW-1185">Reference proteome</keyword>
<organism evidence="2 3">
    <name type="scientific">Maribellus comscasis</name>
    <dbReference type="NCBI Taxonomy" id="2681766"/>
    <lineage>
        <taxon>Bacteria</taxon>
        <taxon>Pseudomonadati</taxon>
        <taxon>Bacteroidota</taxon>
        <taxon>Bacteroidia</taxon>
        <taxon>Marinilabiliales</taxon>
        <taxon>Prolixibacteraceae</taxon>
        <taxon>Maribellus</taxon>
    </lineage>
</organism>
<protein>
    <recommendedName>
        <fullName evidence="1">Integron-associated effector binding protein domain-containing protein</fullName>
    </recommendedName>
</protein>
<dbReference type="KEGG" id="mcos:GM418_31050"/>
<dbReference type="Proteomes" id="UP000428260">
    <property type="component" value="Chromosome"/>
</dbReference>
<feature type="domain" description="Integron-associated effector binding protein" evidence="1">
    <location>
        <begin position="28"/>
        <end position="164"/>
    </location>
</feature>
<dbReference type="InterPro" id="IPR011256">
    <property type="entry name" value="Reg_factor_effector_dom_sf"/>
</dbReference>
<sequence length="196" mass="22588">MNLLKNILLAPILKQGYKKNLVSGPEVINLEKKSCIGYSITTSLKGNRKKEEIPPFFHDIYDNNKLNSLWGQNEQNMYCIFDMHPNSQDFDYYIATDKKAKHHSLKYAEITLPKGKYVKVELMKKNHSAVSKIMMYLRAIWLEANGYKAANSPAFILYDKRFHSNYKQHGCIDGNYPGEPIASFFIPLEDEKTISA</sequence>
<dbReference type="InterPro" id="IPR053182">
    <property type="entry name" value="YobU-like_regulator"/>
</dbReference>
<name>A0A6I6JXP9_9BACT</name>
<dbReference type="Pfam" id="PF14526">
    <property type="entry name" value="Cass2"/>
    <property type="match status" value="1"/>
</dbReference>